<evidence type="ECO:0000313" key="1">
    <source>
        <dbReference type="EMBL" id="HIZ85251.1"/>
    </source>
</evidence>
<sequence>MNLFRTATSRRRYGSSRNVMKARLLFARQLMVQYGVPYDCIWYYSGFSSVKDMERNWERMF</sequence>
<reference evidence="1" key="2">
    <citation type="submission" date="2021-04" db="EMBL/GenBank/DDBJ databases">
        <authorList>
            <person name="Gilroy R."/>
        </authorList>
    </citation>
    <scope>NUCLEOTIDE SEQUENCE</scope>
    <source>
        <strain evidence="1">Gambia16-554</strain>
    </source>
</reference>
<dbReference type="EMBL" id="DXAW01000039">
    <property type="protein sequence ID" value="HIZ85251.1"/>
    <property type="molecule type" value="Genomic_DNA"/>
</dbReference>
<reference evidence="1" key="1">
    <citation type="journal article" date="2021" name="PeerJ">
        <title>Extensive microbial diversity within the chicken gut microbiome revealed by metagenomics and culture.</title>
        <authorList>
            <person name="Gilroy R."/>
            <person name="Ravi A."/>
            <person name="Getino M."/>
            <person name="Pursley I."/>
            <person name="Horton D.L."/>
            <person name="Alikhan N.F."/>
            <person name="Baker D."/>
            <person name="Gharbi K."/>
            <person name="Hall N."/>
            <person name="Watson M."/>
            <person name="Adriaenssens E.M."/>
            <person name="Foster-Nyarko E."/>
            <person name="Jarju S."/>
            <person name="Secka A."/>
            <person name="Antonio M."/>
            <person name="Oren A."/>
            <person name="Chaudhuri R.R."/>
            <person name="La Ragione R."/>
            <person name="Hildebrand F."/>
            <person name="Pallen M.J."/>
        </authorList>
    </citation>
    <scope>NUCLEOTIDE SEQUENCE</scope>
    <source>
        <strain evidence="1">Gambia16-554</strain>
    </source>
</reference>
<gene>
    <name evidence="1" type="ORF">IAC04_02035</name>
</gene>
<name>A0A9D2K9T4_9BACT</name>
<dbReference type="Proteomes" id="UP000824115">
    <property type="component" value="Unassembled WGS sequence"/>
</dbReference>
<dbReference type="AlphaFoldDB" id="A0A9D2K9T4"/>
<proteinExistence type="predicted"/>
<evidence type="ECO:0000313" key="2">
    <source>
        <dbReference type="Proteomes" id="UP000824115"/>
    </source>
</evidence>
<accession>A0A9D2K9T4</accession>
<protein>
    <submittedName>
        <fullName evidence="1">Uncharacterized protein</fullName>
    </submittedName>
</protein>
<organism evidence="1 2">
    <name type="scientific">Candidatus Coprenecus stercoravium</name>
    <dbReference type="NCBI Taxonomy" id="2840735"/>
    <lineage>
        <taxon>Bacteria</taxon>
        <taxon>Pseudomonadati</taxon>
        <taxon>Bacteroidota</taxon>
        <taxon>Bacteroidia</taxon>
        <taxon>Bacteroidales</taxon>
        <taxon>Rikenellaceae</taxon>
        <taxon>Rikenellaceae incertae sedis</taxon>
        <taxon>Candidatus Coprenecus</taxon>
    </lineage>
</organism>
<comment type="caution">
    <text evidence="1">The sequence shown here is derived from an EMBL/GenBank/DDBJ whole genome shotgun (WGS) entry which is preliminary data.</text>
</comment>